<keyword evidence="3" id="KW-1185">Reference proteome</keyword>
<dbReference type="EMBL" id="CP018762">
    <property type="protein sequence ID" value="APZ34906.1"/>
    <property type="molecule type" value="Genomic_DNA"/>
</dbReference>
<accession>A0A1P8UA09</accession>
<sequence length="332" mass="33358">MLAVLLVSGCTSASDTTTDADQTEQISSATPSPTPSPTESPAVRTLSPTSPIAGGCAALATAPGVADALGEIRHVEALADLWHVGIDTAGGLACSLRGSRAPVDVYIIPDALVRGDVATLAAEAACERDGITGQCWAPVSANGHVTLVVGAVAASEDSATALTMLGGIADAISAAAAEGDPVRSQKTTWVKPLDCEKIADTIGLTSILGSDAARTALVRPAASDVDERLAAASSMTARCDWRRTPTAEGDKGANFSVIAVPNGAWAWRTVSANVPDSAEATVGGFPARVTSTGDVYVSDGVNLLHLQGARLSGISVADTAQGVLFVLATGSE</sequence>
<proteinExistence type="predicted"/>
<reference evidence="2 3" key="1">
    <citation type="submission" date="2016-12" db="EMBL/GenBank/DDBJ databases">
        <title>Complete genome sequence of Microbacterium aurum KACC 15219.</title>
        <authorList>
            <person name="Jung Y."/>
            <person name="Shin J.-H."/>
            <person name="Lee Y.-J."/>
            <person name="Yi H."/>
            <person name="Bahn Y.-S."/>
            <person name="Kim J.F."/>
            <person name="Lee D.-W."/>
        </authorList>
    </citation>
    <scope>NUCLEOTIDE SEQUENCE [LARGE SCALE GENOMIC DNA]</scope>
    <source>
        <strain evidence="2 3">KACC 15219</strain>
    </source>
</reference>
<dbReference type="AlphaFoldDB" id="A0A1P8UA09"/>
<evidence type="ECO:0000256" key="1">
    <source>
        <dbReference type="SAM" id="MobiDB-lite"/>
    </source>
</evidence>
<dbReference type="KEGG" id="maur:BOH66_12115"/>
<name>A0A1P8UA09_9MICO</name>
<evidence type="ECO:0000313" key="2">
    <source>
        <dbReference type="EMBL" id="APZ34906.1"/>
    </source>
</evidence>
<dbReference type="Proteomes" id="UP000187185">
    <property type="component" value="Chromosome"/>
</dbReference>
<protein>
    <submittedName>
        <fullName evidence="2">Uncharacterized protein</fullName>
    </submittedName>
</protein>
<organism evidence="2 3">
    <name type="scientific">Microbacterium aurum</name>
    <dbReference type="NCBI Taxonomy" id="36805"/>
    <lineage>
        <taxon>Bacteria</taxon>
        <taxon>Bacillati</taxon>
        <taxon>Actinomycetota</taxon>
        <taxon>Actinomycetes</taxon>
        <taxon>Micrococcales</taxon>
        <taxon>Microbacteriaceae</taxon>
        <taxon>Microbacterium</taxon>
    </lineage>
</organism>
<gene>
    <name evidence="2" type="ORF">BOH66_12115</name>
</gene>
<feature type="region of interest" description="Disordered" evidence="1">
    <location>
        <begin position="13"/>
        <end position="47"/>
    </location>
</feature>
<evidence type="ECO:0000313" key="3">
    <source>
        <dbReference type="Proteomes" id="UP000187185"/>
    </source>
</evidence>